<evidence type="ECO:0000256" key="4">
    <source>
        <dbReference type="ARBA" id="ARBA00023277"/>
    </source>
</evidence>
<organism evidence="9 10">
    <name type="scientific">Nannochloropsis salina CCMP1776</name>
    <dbReference type="NCBI Taxonomy" id="1027361"/>
    <lineage>
        <taxon>Eukaryota</taxon>
        <taxon>Sar</taxon>
        <taxon>Stramenopiles</taxon>
        <taxon>Ochrophyta</taxon>
        <taxon>Eustigmatophyceae</taxon>
        <taxon>Eustigmatales</taxon>
        <taxon>Monodopsidaceae</taxon>
        <taxon>Microchloropsis</taxon>
        <taxon>Microchloropsis salina</taxon>
    </lineage>
</organism>
<accession>A0A4D9CTC4</accession>
<dbReference type="Pfam" id="PF00150">
    <property type="entry name" value="Cellulase"/>
    <property type="match status" value="1"/>
</dbReference>
<evidence type="ECO:0000259" key="8">
    <source>
        <dbReference type="Pfam" id="PF00150"/>
    </source>
</evidence>
<comment type="similarity">
    <text evidence="1 7">Belongs to the glycosyl hydrolase 5 (cellulase A) family.</text>
</comment>
<dbReference type="GO" id="GO:0030245">
    <property type="term" value="P:cellulose catabolic process"/>
    <property type="evidence" value="ECO:0007669"/>
    <property type="project" value="UniProtKB-KW"/>
</dbReference>
<evidence type="ECO:0000256" key="1">
    <source>
        <dbReference type="ARBA" id="ARBA00005641"/>
    </source>
</evidence>
<evidence type="ECO:0000256" key="6">
    <source>
        <dbReference type="ARBA" id="ARBA00023326"/>
    </source>
</evidence>
<dbReference type="PANTHER" id="PTHR35923:SF2">
    <property type="entry name" value="ENDOGLUCANASE"/>
    <property type="match status" value="1"/>
</dbReference>
<evidence type="ECO:0000256" key="3">
    <source>
        <dbReference type="ARBA" id="ARBA00023001"/>
    </source>
</evidence>
<keyword evidence="4" id="KW-0119">Carbohydrate metabolism</keyword>
<keyword evidence="2 7" id="KW-0378">Hydrolase</keyword>
<evidence type="ECO:0000256" key="7">
    <source>
        <dbReference type="RuleBase" id="RU361153"/>
    </source>
</evidence>
<dbReference type="GO" id="GO:0004553">
    <property type="term" value="F:hydrolase activity, hydrolyzing O-glycosyl compounds"/>
    <property type="evidence" value="ECO:0007669"/>
    <property type="project" value="InterPro"/>
</dbReference>
<dbReference type="SUPFAM" id="SSF51445">
    <property type="entry name" value="(Trans)glycosidases"/>
    <property type="match status" value="1"/>
</dbReference>
<keyword evidence="3" id="KW-0136">Cellulose degradation</keyword>
<comment type="caution">
    <text evidence="9">The sequence shown here is derived from an EMBL/GenBank/DDBJ whole genome shotgun (WGS) entry which is preliminary data.</text>
</comment>
<dbReference type="EMBL" id="SDOX01000107">
    <property type="protein sequence ID" value="TFJ82472.1"/>
    <property type="molecule type" value="Genomic_DNA"/>
</dbReference>
<evidence type="ECO:0000313" key="9">
    <source>
        <dbReference type="EMBL" id="TFJ82472.1"/>
    </source>
</evidence>
<feature type="domain" description="Glycoside hydrolase family 5" evidence="8">
    <location>
        <begin position="20"/>
        <end position="279"/>
    </location>
</feature>
<dbReference type="InterPro" id="IPR001547">
    <property type="entry name" value="Glyco_hydro_5"/>
</dbReference>
<dbReference type="Proteomes" id="UP000355283">
    <property type="component" value="Unassembled WGS sequence"/>
</dbReference>
<keyword evidence="5 7" id="KW-0326">Glycosidase</keyword>
<sequence length="339" mass="38611">MALNDGQVVTVPGEPVLDKLTNIKRLAKFVDVAAEYNLLVMLDMHRLNASGGIDELWYNNDFPYTRVLAAWGKIMESLERKWNFFAIDIKNEPHGAATWGAGNPSTDWNQAAQSIIKELFERFPQWRGLAFVEGVNNPTVKSRILDPNERWWGGSLEGVWDAPIDLGYSEWTRRVVYSPHVYGPDVYDQLYFRSGNNSADKQNFWSEDISRNLSRIWDAHFGFAEKVHDRQAVVVGEWGGWYGDGPTKLRDRAWGDTFGGYLLESCLSDNFYWSLNPNSGDTGGILEDDWSTPVQPKLDLLKRIQPHPSLLYLSETDRVICLSKGQYANPTCQKIQETP</sequence>
<evidence type="ECO:0000256" key="2">
    <source>
        <dbReference type="ARBA" id="ARBA00022801"/>
    </source>
</evidence>
<dbReference type="AlphaFoldDB" id="A0A4D9CTC4"/>
<dbReference type="PANTHER" id="PTHR35923">
    <property type="entry name" value="MAJOR EXTRACELLULAR ENDOGLUCANASE"/>
    <property type="match status" value="1"/>
</dbReference>
<dbReference type="InterPro" id="IPR017853">
    <property type="entry name" value="GH"/>
</dbReference>
<proteinExistence type="inferred from homology"/>
<keyword evidence="10" id="KW-1185">Reference proteome</keyword>
<evidence type="ECO:0000256" key="5">
    <source>
        <dbReference type="ARBA" id="ARBA00023295"/>
    </source>
</evidence>
<gene>
    <name evidence="9" type="ORF">NSK_006216</name>
</gene>
<evidence type="ECO:0000313" key="10">
    <source>
        <dbReference type="Proteomes" id="UP000355283"/>
    </source>
</evidence>
<dbReference type="Gene3D" id="3.20.20.80">
    <property type="entry name" value="Glycosidases"/>
    <property type="match status" value="1"/>
</dbReference>
<protein>
    <recommendedName>
        <fullName evidence="8">Glycoside hydrolase family 5 domain-containing protein</fullName>
    </recommendedName>
</protein>
<dbReference type="OrthoDB" id="442731at2759"/>
<keyword evidence="6" id="KW-0624">Polysaccharide degradation</keyword>
<name>A0A4D9CTC4_9STRA</name>
<reference evidence="9 10" key="1">
    <citation type="submission" date="2019-01" db="EMBL/GenBank/DDBJ databases">
        <title>Nuclear Genome Assembly of the Microalgal Biofuel strain Nannochloropsis salina CCMP1776.</title>
        <authorList>
            <person name="Hovde B."/>
        </authorList>
    </citation>
    <scope>NUCLEOTIDE SEQUENCE [LARGE SCALE GENOMIC DNA]</scope>
    <source>
        <strain evidence="9 10">CCMP1776</strain>
    </source>
</reference>